<keyword evidence="1" id="KW-1133">Transmembrane helix</keyword>
<accession>A0A135Z1U5</accession>
<evidence type="ECO:0000256" key="1">
    <source>
        <dbReference type="SAM" id="Phobius"/>
    </source>
</evidence>
<sequence>MMFKRLFWISIGFIAGVLTVSKFRAYLKTRLSSTGSKILDDENPDNITLQTLLILFKDFNSSRKKREEELNSKYAEEFNVSKYEYHDLES</sequence>
<reference evidence="2 3" key="1">
    <citation type="submission" date="2016-02" db="EMBL/GenBank/DDBJ databases">
        <authorList>
            <person name="Wen L."/>
            <person name="He K."/>
            <person name="Yang H."/>
        </authorList>
    </citation>
    <scope>NUCLEOTIDE SEQUENCE [LARGE SCALE GENOMIC DNA]</scope>
    <source>
        <strain evidence="2 3">CMW7778B</strain>
    </source>
</reference>
<dbReference type="PATRIC" id="fig|2702.101.peg.1320"/>
<evidence type="ECO:0000313" key="2">
    <source>
        <dbReference type="EMBL" id="KXI15603.1"/>
    </source>
</evidence>
<evidence type="ECO:0000313" key="3">
    <source>
        <dbReference type="Proteomes" id="UP000070505"/>
    </source>
</evidence>
<keyword evidence="1" id="KW-0812">Transmembrane</keyword>
<feature type="transmembrane region" description="Helical" evidence="1">
    <location>
        <begin position="6"/>
        <end position="27"/>
    </location>
</feature>
<dbReference type="Proteomes" id="UP000070505">
    <property type="component" value="Unassembled WGS sequence"/>
</dbReference>
<proteinExistence type="predicted"/>
<keyword evidence="1" id="KW-0472">Membrane</keyword>
<protein>
    <submittedName>
        <fullName evidence="2">Uncharacterized protein</fullName>
    </submittedName>
</protein>
<comment type="caution">
    <text evidence="2">The sequence shown here is derived from an EMBL/GenBank/DDBJ whole genome shotgun (WGS) entry which is preliminary data.</text>
</comment>
<dbReference type="AlphaFoldDB" id="A0A135Z1U5"/>
<gene>
    <name evidence="2" type="ORF">HMPREF3230_01337</name>
</gene>
<name>A0A135Z1U5_GARVA</name>
<organism evidence="2 3">
    <name type="scientific">Gardnerella vaginalis</name>
    <dbReference type="NCBI Taxonomy" id="2702"/>
    <lineage>
        <taxon>Bacteria</taxon>
        <taxon>Bacillati</taxon>
        <taxon>Actinomycetota</taxon>
        <taxon>Actinomycetes</taxon>
        <taxon>Bifidobacteriales</taxon>
        <taxon>Bifidobacteriaceae</taxon>
        <taxon>Gardnerella</taxon>
    </lineage>
</organism>
<dbReference type="EMBL" id="LSRC01000061">
    <property type="protein sequence ID" value="KXI15603.1"/>
    <property type="molecule type" value="Genomic_DNA"/>
</dbReference>